<dbReference type="InterPro" id="IPR054722">
    <property type="entry name" value="PolX-like_BBD"/>
</dbReference>
<reference evidence="3 4" key="2">
    <citation type="journal article" date="2017" name="Sci. Rep.">
        <title>Ant-infecting Ophiocordyceps genomes reveal a high diversity of potential behavioral manipulation genes and a possible major role for enterotoxins.</title>
        <authorList>
            <person name="de Bekker C."/>
            <person name="Ohm R.A."/>
            <person name="Evans H.C."/>
            <person name="Brachmann A."/>
            <person name="Hughes D.P."/>
        </authorList>
    </citation>
    <scope>NUCLEOTIDE SEQUENCE [LARGE SCALE GENOMIC DNA]</scope>
    <source>
        <strain evidence="3 4">SC16a</strain>
    </source>
</reference>
<evidence type="ECO:0000313" key="3">
    <source>
        <dbReference type="EMBL" id="PFH61241.1"/>
    </source>
</evidence>
<accession>A0A2A9PJM7</accession>
<evidence type="ECO:0000259" key="2">
    <source>
        <dbReference type="Pfam" id="PF22936"/>
    </source>
</evidence>
<dbReference type="AlphaFoldDB" id="A0A2A9PJM7"/>
<organism evidence="3 4">
    <name type="scientific">Ophiocordyceps unilateralis</name>
    <name type="common">Zombie-ant fungus</name>
    <name type="synonym">Torrubia unilateralis</name>
    <dbReference type="NCBI Taxonomy" id="268505"/>
    <lineage>
        <taxon>Eukaryota</taxon>
        <taxon>Fungi</taxon>
        <taxon>Dikarya</taxon>
        <taxon>Ascomycota</taxon>
        <taxon>Pezizomycotina</taxon>
        <taxon>Sordariomycetes</taxon>
        <taxon>Hypocreomycetidae</taxon>
        <taxon>Hypocreales</taxon>
        <taxon>Ophiocordycipitaceae</taxon>
        <taxon>Ophiocordyceps</taxon>
    </lineage>
</organism>
<keyword evidence="4" id="KW-1185">Reference proteome</keyword>
<feature type="compositionally biased region" description="Basic residues" evidence="1">
    <location>
        <begin position="1"/>
        <end position="14"/>
    </location>
</feature>
<gene>
    <name evidence="3" type="ORF">XA68_17875</name>
</gene>
<dbReference type="EMBL" id="LAZP02000082">
    <property type="protein sequence ID" value="PFH61241.1"/>
    <property type="molecule type" value="Genomic_DNA"/>
</dbReference>
<evidence type="ECO:0000256" key="1">
    <source>
        <dbReference type="SAM" id="MobiDB-lite"/>
    </source>
</evidence>
<proteinExistence type="predicted"/>
<reference evidence="3 4" key="1">
    <citation type="journal article" date="2015" name="BMC Genomics">
        <title>Gene expression during zombie ant biting behavior reflects the complexity underlying fungal parasitic behavioral manipulation.</title>
        <authorList>
            <person name="de Bekker C."/>
            <person name="Ohm R.A."/>
            <person name="Loreto R.G."/>
            <person name="Sebastian A."/>
            <person name="Albert I."/>
            <person name="Merrow M."/>
            <person name="Brachmann A."/>
            <person name="Hughes D.P."/>
        </authorList>
    </citation>
    <scope>NUCLEOTIDE SEQUENCE [LARGE SCALE GENOMIC DNA]</scope>
    <source>
        <strain evidence="3 4">SC16a</strain>
    </source>
</reference>
<comment type="caution">
    <text evidence="3">The sequence shown here is derived from an EMBL/GenBank/DDBJ whole genome shotgun (WGS) entry which is preliminary data.</text>
</comment>
<protein>
    <recommendedName>
        <fullName evidence="2">Retrovirus-related Pol polyprotein from transposon TNT 1-94-like beta-barrel domain-containing protein</fullName>
    </recommendedName>
</protein>
<name>A0A2A9PJM7_OPHUN</name>
<dbReference type="Pfam" id="PF22936">
    <property type="entry name" value="Pol_BBD"/>
    <property type="match status" value="1"/>
</dbReference>
<dbReference type="Proteomes" id="UP000037136">
    <property type="component" value="Unassembled WGS sequence"/>
</dbReference>
<feature type="region of interest" description="Disordered" evidence="1">
    <location>
        <begin position="1"/>
        <end position="35"/>
    </location>
</feature>
<feature type="domain" description="Retrovirus-related Pol polyprotein from transposon TNT 1-94-like beta-barrel" evidence="2">
    <location>
        <begin position="71"/>
        <end position="147"/>
    </location>
</feature>
<sequence>MPPKSLKSRAKGKAKGVTTQNEMAGAPTKTGETQGLNIFEPQQQDQRRITRSLAAAAFNIRDEVVLSTNISYHVFNDSKWFCSLIAMFKEPRTITDGCGKAIKATGTGNVMIVSGAEGELLELSEAFFAPEVPFNVVSVGKLRAAGYEIDYSENKLLFENFKMPVVYKIQLRNKVLVFADPKPFDHLWE</sequence>
<evidence type="ECO:0000313" key="4">
    <source>
        <dbReference type="Proteomes" id="UP000037136"/>
    </source>
</evidence>